<comment type="caution">
    <text evidence="1">The sequence shown here is derived from an EMBL/GenBank/DDBJ whole genome shotgun (WGS) entry which is preliminary data.</text>
</comment>
<gene>
    <name evidence="1" type="ORF">MLD38_024828</name>
</gene>
<sequence length="242" mass="26571">MSSSSSTPKKVVVLRSSDGVSFELEEEAALLSQTIKDRMEDGWVEGGLPLPTINSKTLSLVIDYCKKHAAASASASSKALDSWDANFVKVEQNTLFDIILAANYLNIRGLLDLGCQTVANMIKGKTPDEIRQTFNINQAFTPEEEEELPVGCLCPPEERLAVFRLVCSSTQAANYLNIKGLLDLTRQTVAATIRGKTSAEILEFFNTKNNFMAKEVMRENESAFDRRVLTPGLSCTFCAQSS</sequence>
<keyword evidence="2" id="KW-1185">Reference proteome</keyword>
<proteinExistence type="predicted"/>
<reference evidence="2" key="1">
    <citation type="journal article" date="2023" name="Front. Plant Sci.">
        <title>Chromosomal-level genome assembly of Melastoma candidum provides insights into trichome evolution.</title>
        <authorList>
            <person name="Zhong Y."/>
            <person name="Wu W."/>
            <person name="Sun C."/>
            <person name="Zou P."/>
            <person name="Liu Y."/>
            <person name="Dai S."/>
            <person name="Zhou R."/>
        </authorList>
    </citation>
    <scope>NUCLEOTIDE SEQUENCE [LARGE SCALE GENOMIC DNA]</scope>
</reference>
<evidence type="ECO:0000313" key="1">
    <source>
        <dbReference type="EMBL" id="KAI4339945.1"/>
    </source>
</evidence>
<accession>A0ACB9NUG7</accession>
<organism evidence="1 2">
    <name type="scientific">Melastoma candidum</name>
    <dbReference type="NCBI Taxonomy" id="119954"/>
    <lineage>
        <taxon>Eukaryota</taxon>
        <taxon>Viridiplantae</taxon>
        <taxon>Streptophyta</taxon>
        <taxon>Embryophyta</taxon>
        <taxon>Tracheophyta</taxon>
        <taxon>Spermatophyta</taxon>
        <taxon>Magnoliopsida</taxon>
        <taxon>eudicotyledons</taxon>
        <taxon>Gunneridae</taxon>
        <taxon>Pentapetalae</taxon>
        <taxon>rosids</taxon>
        <taxon>malvids</taxon>
        <taxon>Myrtales</taxon>
        <taxon>Melastomataceae</taxon>
        <taxon>Melastomatoideae</taxon>
        <taxon>Melastomateae</taxon>
        <taxon>Melastoma</taxon>
    </lineage>
</organism>
<dbReference type="Proteomes" id="UP001057402">
    <property type="component" value="Chromosome 7"/>
</dbReference>
<protein>
    <submittedName>
        <fullName evidence="1">Uncharacterized protein</fullName>
    </submittedName>
</protein>
<name>A0ACB9NUG7_9MYRT</name>
<dbReference type="EMBL" id="CM042886">
    <property type="protein sequence ID" value="KAI4339945.1"/>
    <property type="molecule type" value="Genomic_DNA"/>
</dbReference>
<evidence type="ECO:0000313" key="2">
    <source>
        <dbReference type="Proteomes" id="UP001057402"/>
    </source>
</evidence>